<dbReference type="NCBIfam" id="TIGR01398">
    <property type="entry name" value="FlhA"/>
    <property type="match status" value="1"/>
</dbReference>
<keyword evidence="6 7" id="KW-0472">Membrane</keyword>
<dbReference type="InterPro" id="IPR042196">
    <property type="entry name" value="FHIPEP_4"/>
</dbReference>
<dbReference type="GO" id="GO:0005886">
    <property type="term" value="C:plasma membrane"/>
    <property type="evidence" value="ECO:0007669"/>
    <property type="project" value="UniProtKB-SubCell"/>
</dbReference>
<organism evidence="8 9">
    <name type="scientific">Sphingomonas faeni</name>
    <dbReference type="NCBI Taxonomy" id="185950"/>
    <lineage>
        <taxon>Bacteria</taxon>
        <taxon>Pseudomonadati</taxon>
        <taxon>Pseudomonadota</taxon>
        <taxon>Alphaproteobacteria</taxon>
        <taxon>Sphingomonadales</taxon>
        <taxon>Sphingomonadaceae</taxon>
        <taxon>Sphingomonas</taxon>
    </lineage>
</organism>
<keyword evidence="7" id="KW-1005">Bacterial flagellum biogenesis</keyword>
<keyword evidence="7" id="KW-0653">Protein transport</keyword>
<evidence type="ECO:0000256" key="5">
    <source>
        <dbReference type="ARBA" id="ARBA00022989"/>
    </source>
</evidence>
<evidence type="ECO:0000256" key="3">
    <source>
        <dbReference type="ARBA" id="ARBA00022475"/>
    </source>
</evidence>
<dbReference type="Pfam" id="PF00771">
    <property type="entry name" value="FHIPEP"/>
    <property type="match status" value="1"/>
</dbReference>
<feature type="transmembrane region" description="Helical" evidence="7">
    <location>
        <begin position="198"/>
        <end position="219"/>
    </location>
</feature>
<dbReference type="GO" id="GO:0044780">
    <property type="term" value="P:bacterial-type flagellum assembly"/>
    <property type="evidence" value="ECO:0007669"/>
    <property type="project" value="InterPro"/>
</dbReference>
<evidence type="ECO:0000256" key="6">
    <source>
        <dbReference type="ARBA" id="ARBA00023136"/>
    </source>
</evidence>
<keyword evidence="7" id="KW-0813">Transport</keyword>
<dbReference type="AlphaFoldDB" id="A0A2T5UAN5"/>
<dbReference type="PROSITE" id="PS00994">
    <property type="entry name" value="FHIPEP"/>
    <property type="match status" value="1"/>
</dbReference>
<keyword evidence="4 7" id="KW-0812">Transmembrane</keyword>
<dbReference type="Gene3D" id="1.10.8.540">
    <property type="entry name" value="FHIPEP family, domain 3"/>
    <property type="match status" value="1"/>
</dbReference>
<name>A0A2T5UAN5_9SPHN</name>
<keyword evidence="8" id="KW-0966">Cell projection</keyword>
<keyword evidence="8" id="KW-0969">Cilium</keyword>
<dbReference type="InterPro" id="IPR006301">
    <property type="entry name" value="FlhA"/>
</dbReference>
<keyword evidence="5 7" id="KW-1133">Transmembrane helix</keyword>
<dbReference type="Proteomes" id="UP000244013">
    <property type="component" value="Unassembled WGS sequence"/>
</dbReference>
<dbReference type="Gene3D" id="3.40.50.12790">
    <property type="entry name" value="FHIPEP family, domain 4"/>
    <property type="match status" value="1"/>
</dbReference>
<feature type="transmembrane region" description="Helical" evidence="7">
    <location>
        <begin position="231"/>
        <end position="257"/>
    </location>
</feature>
<comment type="caution">
    <text evidence="8">The sequence shown here is derived from an EMBL/GenBank/DDBJ whole genome shotgun (WGS) entry which is preliminary data.</text>
</comment>
<accession>A0A2T5UAN5</accession>
<dbReference type="OrthoDB" id="9759185at2"/>
<keyword evidence="3 7" id="KW-1003">Cell membrane</keyword>
<evidence type="ECO:0000313" key="9">
    <source>
        <dbReference type="Proteomes" id="UP000244013"/>
    </source>
</evidence>
<dbReference type="GO" id="GO:0009306">
    <property type="term" value="P:protein secretion"/>
    <property type="evidence" value="ECO:0007669"/>
    <property type="project" value="InterPro"/>
</dbReference>
<evidence type="ECO:0000256" key="1">
    <source>
        <dbReference type="ARBA" id="ARBA00004651"/>
    </source>
</evidence>
<feature type="transmembrane region" description="Helical" evidence="7">
    <location>
        <begin position="35"/>
        <end position="54"/>
    </location>
</feature>
<comment type="subcellular location">
    <subcellularLocation>
        <location evidence="1 7">Cell membrane</location>
        <topology evidence="1 7">Multi-pass membrane protein</topology>
    </subcellularLocation>
</comment>
<evidence type="ECO:0000256" key="7">
    <source>
        <dbReference type="RuleBase" id="RU364093"/>
    </source>
</evidence>
<dbReference type="InterPro" id="IPR001712">
    <property type="entry name" value="T3SS_FHIPEP"/>
</dbReference>
<evidence type="ECO:0000256" key="4">
    <source>
        <dbReference type="ARBA" id="ARBA00022692"/>
    </source>
</evidence>
<dbReference type="PRINTS" id="PR00949">
    <property type="entry name" value="TYPE3IMAPROT"/>
</dbReference>
<evidence type="ECO:0000256" key="2">
    <source>
        <dbReference type="ARBA" id="ARBA00008835"/>
    </source>
</evidence>
<keyword evidence="8" id="KW-0282">Flagellum</keyword>
<protein>
    <recommendedName>
        <fullName evidence="7">Flagellar biosynthesis protein FlhA</fullName>
    </recommendedName>
</protein>
<comment type="similarity">
    <text evidence="2 7">Belongs to the FHIPEP (flagella/HR/invasion proteins export pore) family.</text>
</comment>
<keyword evidence="7" id="KW-1006">Bacterial flagellum protein export</keyword>
<gene>
    <name evidence="7" type="primary">flhA</name>
    <name evidence="8" type="ORF">C8J25_10141</name>
</gene>
<dbReference type="InterPro" id="IPR042194">
    <property type="entry name" value="FHIPEP_1"/>
</dbReference>
<proteinExistence type="inferred from homology"/>
<dbReference type="GeneID" id="91004147"/>
<dbReference type="PIRSF" id="PIRSF005419">
    <property type="entry name" value="FlhA"/>
    <property type="match status" value="1"/>
</dbReference>
<reference evidence="8 9" key="1">
    <citation type="submission" date="2018-04" db="EMBL/GenBank/DDBJ databases">
        <title>Genomic Encyclopedia of Type Strains, Phase III (KMG-III): the genomes of soil and plant-associated and newly described type strains.</title>
        <authorList>
            <person name="Whitman W."/>
        </authorList>
    </citation>
    <scope>NUCLEOTIDE SEQUENCE [LARGE SCALE GENOMIC DNA]</scope>
    <source>
        <strain evidence="8 9">MA-olki</strain>
    </source>
</reference>
<feature type="transmembrane region" description="Helical" evidence="7">
    <location>
        <begin position="66"/>
        <end position="86"/>
    </location>
</feature>
<dbReference type="RefSeq" id="WP_056054189.1">
    <property type="nucleotide sequence ID" value="NZ_QAYE01000001.1"/>
</dbReference>
<dbReference type="Gene3D" id="3.40.30.60">
    <property type="entry name" value="FHIPEP family, domain 1"/>
    <property type="match status" value="1"/>
</dbReference>
<feature type="transmembrane region" description="Helical" evidence="7">
    <location>
        <begin position="12"/>
        <end position="29"/>
    </location>
</feature>
<feature type="transmembrane region" description="Helical" evidence="7">
    <location>
        <begin position="106"/>
        <end position="129"/>
    </location>
</feature>
<dbReference type="PANTHER" id="PTHR30161:SF1">
    <property type="entry name" value="FLAGELLAR BIOSYNTHESIS PROTEIN FLHA-RELATED"/>
    <property type="match status" value="1"/>
</dbReference>
<dbReference type="EMBL" id="QAYE01000001">
    <property type="protein sequence ID" value="PTW48544.1"/>
    <property type="molecule type" value="Genomic_DNA"/>
</dbReference>
<comment type="function">
    <text evidence="7">Required for formation of the rod structure of the flagellar apparatus. Together with FliI and FliH, may constitute the export apparatus of flagellin.</text>
</comment>
<dbReference type="PANTHER" id="PTHR30161">
    <property type="entry name" value="FLAGELLAR EXPORT PROTEIN, MEMBRANE FLHA SUBUNIT-RELATED"/>
    <property type="match status" value="1"/>
</dbReference>
<sequence>MNRILSNARASVLPLAILLLVLVMVVPIPAFMLDIFFVANIAISLAVLMVALNAQKPLDFSAFPTVLLFATLFRLGLNVASTRIVLVHGHEGESAAGHVIEAFGTFLIGGDYVVGIFVFAILMIINMIVVTKGAGRVSEVSARFTLDALPGKQMAIDADLNAGLITPDEAKARRVEVSTEADFYGSMDGSSKFVKGDAVAAMLILAANIIGGLILGPVSHGMTIADAAHNYILLAIGDALVAQLPSLMLSIAAASIVTRVTSDKDLAGQIGGQFGSPRTWTPVAVILALLGILPGMPHMVILPAAAIAGFAAWKLRQIERRPAPVVVVPVETIDQSKIGWEEVTDGMQVNLDIGYGLVPLADERRGSPLMGRITGVRRQLSKELGFVVPQVRVRDDINLAPYVYRILVNGVVVGEDTVSPDEMLALDTGQAFGDLFGKKVKDPTFGLDATWVDAGDADAATGAGYLVVDPGTVMATHLNHLLGQNASELLGQDEVQALLDGLKERAAQLVAALAPLPITTLTQVLKGLLAENVPLKEFRRIAGAIAVAAQRTQDAEEIIETIRPELGALIIQKLCGVREPLRVMTLEGQLEGLLGQAMRADQSRRHVIEPDLGRRIVEALQRAAEPLIAEAKPFALVVQPTIRIAIRKLVRTCLPDTPVMSFFEVPEEKAVEVVAVIGASQQALAA</sequence>
<dbReference type="InterPro" id="IPR042193">
    <property type="entry name" value="FHIPEP_3"/>
</dbReference>
<feature type="transmembrane region" description="Helical" evidence="7">
    <location>
        <begin position="283"/>
        <end position="313"/>
    </location>
</feature>
<evidence type="ECO:0000313" key="8">
    <source>
        <dbReference type="EMBL" id="PTW48544.1"/>
    </source>
</evidence>
<dbReference type="InterPro" id="IPR025505">
    <property type="entry name" value="FHIPEP_CS"/>
</dbReference>